<reference evidence="2" key="2">
    <citation type="submission" date="2016-01" db="EMBL/GenBank/DDBJ databases">
        <title>Six Aerococcus type strain genome sequencing and assembly using PacBio and Illumina Hiseq.</title>
        <authorList>
            <person name="Carkaci D."/>
            <person name="Dargis R."/>
            <person name="Nielsen X.C."/>
            <person name="Skovgaard O."/>
            <person name="Fuursted K."/>
            <person name="Christensen J.J."/>
        </authorList>
    </citation>
    <scope>NUCLEOTIDE SEQUENCE [LARGE SCALE GENOMIC DNA]</scope>
    <source>
        <strain evidence="2">CCUG42038B</strain>
    </source>
</reference>
<dbReference type="Proteomes" id="UP000062260">
    <property type="component" value="Chromosome"/>
</dbReference>
<sequence length="444" mass="52809">MILNREKLYQEIWKMSVKGVAEKYHLNYQKLLKACREKDIPIPDSKYWVTLRTGQDVSNLVVPLSESDCQEIEVPLISDQNISSDKKDSSKEKKGVKEIEKDLEEKKAVGQSRDNRPFTDSDAQLIKEKLSFLSTEKVKKIVTSLSGYEVRDNKRLHKKVSAFKKQVALWDKKVRNAQRDFYDLRYERNDMERPKFIKDVSKENRDRLFRILDMIVETFEAIGERVTDDFCILITKDVVPFEIIESTTQVKHELTKEEAKQLLEYEDSQKYGGYASKPTIKKYDYPFNGKFRIKMSNGKYLKDKQDKPLEKMLPDIIVMFYESYHDIKIQREEREERQRQWEEEQRRKEEYADRVKAEKEKTMQLLNVIEDYRLAADIRNFADVLSGNESTDDELLNWIREKANWIDPLISKEDELLGKREHYKDAETKLNFLQGNRSSYRSLW</sequence>
<evidence type="ECO:0000313" key="2">
    <source>
        <dbReference type="Proteomes" id="UP000062260"/>
    </source>
</evidence>
<dbReference type="OrthoDB" id="9777694at2"/>
<proteinExistence type="predicted"/>
<name>A0A109RG83_9LACT</name>
<protein>
    <submittedName>
        <fullName evidence="1">Uncharacterized protein</fullName>
    </submittedName>
</protein>
<evidence type="ECO:0000313" key="1">
    <source>
        <dbReference type="EMBL" id="AMB98725.1"/>
    </source>
</evidence>
<dbReference type="STRING" id="128944.AWM75_01360"/>
<dbReference type="RefSeq" id="WP_067977387.1">
    <property type="nucleotide sequence ID" value="NZ_CP014163.1"/>
</dbReference>
<accession>A0A109RG83</accession>
<dbReference type="AlphaFoldDB" id="A0A109RG83"/>
<dbReference type="EMBL" id="CP014163">
    <property type="protein sequence ID" value="AMB98725.1"/>
    <property type="molecule type" value="Genomic_DNA"/>
</dbReference>
<reference evidence="1 2" key="1">
    <citation type="journal article" date="2016" name="Genome Announc.">
        <title>Complete Genome Sequences of Aerococcus christensenii CCUG 28831T, Aerococcus sanguinicola CCUG 43001T, Aerococcus urinae CCUG 36881T, Aerococcus urinaeequi CCUG 28094T, Aerococcus urinaehominis CCUG 42038 BT, and Aerococcus viridans CCUG 4311T.</title>
        <authorList>
            <person name="Carkaci D."/>
            <person name="Dargis R."/>
            <person name="Nielsen X.C."/>
            <person name="Skovgaard O."/>
            <person name="Fuursted K."/>
            <person name="Christensen J.J."/>
        </authorList>
    </citation>
    <scope>NUCLEOTIDE SEQUENCE [LARGE SCALE GENOMIC DNA]</scope>
    <source>
        <strain evidence="1 2">CCUG42038B</strain>
    </source>
</reference>
<keyword evidence="2" id="KW-1185">Reference proteome</keyword>
<gene>
    <name evidence="1" type="ORF">AWM75_01360</name>
</gene>
<dbReference type="KEGG" id="auh:AWM75_01360"/>
<organism evidence="1 2">
    <name type="scientific">Aerococcus urinaehominis</name>
    <dbReference type="NCBI Taxonomy" id="128944"/>
    <lineage>
        <taxon>Bacteria</taxon>
        <taxon>Bacillati</taxon>
        <taxon>Bacillota</taxon>
        <taxon>Bacilli</taxon>
        <taxon>Lactobacillales</taxon>
        <taxon>Aerococcaceae</taxon>
        <taxon>Aerococcus</taxon>
    </lineage>
</organism>